<name>A0A8H6LAA1_9LECA</name>
<dbReference type="Proteomes" id="UP000578531">
    <property type="component" value="Unassembled WGS sequence"/>
</dbReference>
<evidence type="ECO:0008006" key="3">
    <source>
        <dbReference type="Google" id="ProtNLM"/>
    </source>
</evidence>
<sequence length="105" mass="11686">MGNGHYGRAAELLEQVFRIDEETLASEDPDRLASQHKLAEAYIGMGNGHYGRAAELLEQVFRIEENILAPDDSNRIISQQLLEEVRRRIEAENDAESASASGETT</sequence>
<dbReference type="AlphaFoldDB" id="A0A8H6LAA1"/>
<dbReference type="SUPFAM" id="SSF48452">
    <property type="entry name" value="TPR-like"/>
    <property type="match status" value="1"/>
</dbReference>
<evidence type="ECO:0000313" key="1">
    <source>
        <dbReference type="EMBL" id="KAF6241315.1"/>
    </source>
</evidence>
<accession>A0A8H6LAA1</accession>
<dbReference type="OrthoDB" id="5986190at2759"/>
<evidence type="ECO:0000313" key="2">
    <source>
        <dbReference type="Proteomes" id="UP000578531"/>
    </source>
</evidence>
<comment type="caution">
    <text evidence="1">The sequence shown here is derived from an EMBL/GenBank/DDBJ whole genome shotgun (WGS) entry which is preliminary data.</text>
</comment>
<dbReference type="InterPro" id="IPR011990">
    <property type="entry name" value="TPR-like_helical_dom_sf"/>
</dbReference>
<dbReference type="EMBL" id="JACCJC010000001">
    <property type="protein sequence ID" value="KAF6241315.1"/>
    <property type="molecule type" value="Genomic_DNA"/>
</dbReference>
<gene>
    <name evidence="1" type="ORF">HO173_000025</name>
</gene>
<dbReference type="GeneID" id="59281705"/>
<protein>
    <recommendedName>
        <fullName evidence="3">Tetratricopeptide repeat protein</fullName>
    </recommendedName>
</protein>
<dbReference type="Gene3D" id="1.25.40.10">
    <property type="entry name" value="Tetratricopeptide repeat domain"/>
    <property type="match status" value="1"/>
</dbReference>
<organism evidence="1 2">
    <name type="scientific">Letharia columbiana</name>
    <dbReference type="NCBI Taxonomy" id="112416"/>
    <lineage>
        <taxon>Eukaryota</taxon>
        <taxon>Fungi</taxon>
        <taxon>Dikarya</taxon>
        <taxon>Ascomycota</taxon>
        <taxon>Pezizomycotina</taxon>
        <taxon>Lecanoromycetes</taxon>
        <taxon>OSLEUM clade</taxon>
        <taxon>Lecanoromycetidae</taxon>
        <taxon>Lecanorales</taxon>
        <taxon>Lecanorineae</taxon>
        <taxon>Parmeliaceae</taxon>
        <taxon>Letharia</taxon>
    </lineage>
</organism>
<proteinExistence type="predicted"/>
<dbReference type="RefSeq" id="XP_037170555.1">
    <property type="nucleotide sequence ID" value="XM_037301976.1"/>
</dbReference>
<keyword evidence="2" id="KW-1185">Reference proteome</keyword>
<reference evidence="1 2" key="1">
    <citation type="journal article" date="2020" name="Genomics">
        <title>Complete, high-quality genomes from long-read metagenomic sequencing of two wolf lichen thalli reveals enigmatic genome architecture.</title>
        <authorList>
            <person name="McKenzie S.K."/>
            <person name="Walston R.F."/>
            <person name="Allen J.L."/>
        </authorList>
    </citation>
    <scope>NUCLEOTIDE SEQUENCE [LARGE SCALE GENOMIC DNA]</scope>
    <source>
        <strain evidence="1">WasteWater2</strain>
    </source>
</reference>